<dbReference type="SMART" id="SM00849">
    <property type="entry name" value="Lactamase_B"/>
    <property type="match status" value="1"/>
</dbReference>
<keyword evidence="5 6" id="KW-0472">Membrane</keyword>
<evidence type="ECO:0000256" key="1">
    <source>
        <dbReference type="ARBA" id="ARBA00004651"/>
    </source>
</evidence>
<dbReference type="InterPro" id="IPR052159">
    <property type="entry name" value="Competence_DNA_uptake"/>
</dbReference>
<feature type="transmembrane region" description="Helical" evidence="6">
    <location>
        <begin position="241"/>
        <end position="261"/>
    </location>
</feature>
<feature type="transmembrane region" description="Helical" evidence="6">
    <location>
        <begin position="32"/>
        <end position="50"/>
    </location>
</feature>
<feature type="transmembrane region" description="Helical" evidence="6">
    <location>
        <begin position="281"/>
        <end position="300"/>
    </location>
</feature>
<gene>
    <name evidence="8" type="ORF">V6E02_07540</name>
</gene>
<dbReference type="PANTHER" id="PTHR30619:SF1">
    <property type="entry name" value="RECOMBINATION PROTEIN 2"/>
    <property type="match status" value="1"/>
</dbReference>
<dbReference type="EMBL" id="JBAJEX010000005">
    <property type="protein sequence ID" value="MEO1767061.1"/>
    <property type="molecule type" value="Genomic_DNA"/>
</dbReference>
<feature type="transmembrane region" description="Helical" evidence="6">
    <location>
        <begin position="327"/>
        <end position="360"/>
    </location>
</feature>
<accession>A0ABV0EEI5</accession>
<organism evidence="8 9">
    <name type="scientific">Thiobacter aerophilum</name>
    <dbReference type="NCBI Taxonomy" id="3121275"/>
    <lineage>
        <taxon>Bacteria</taxon>
        <taxon>Pseudomonadati</taxon>
        <taxon>Pseudomonadota</taxon>
        <taxon>Betaproteobacteria</taxon>
        <taxon>Burkholderiales</taxon>
        <taxon>Thiobacteraceae</taxon>
        <taxon>Thiobacter</taxon>
    </lineage>
</organism>
<evidence type="ECO:0000256" key="5">
    <source>
        <dbReference type="ARBA" id="ARBA00023136"/>
    </source>
</evidence>
<evidence type="ECO:0000256" key="3">
    <source>
        <dbReference type="ARBA" id="ARBA00022692"/>
    </source>
</evidence>
<feature type="transmembrane region" description="Helical" evidence="6">
    <location>
        <begin position="205"/>
        <end position="221"/>
    </location>
</feature>
<feature type="domain" description="Metallo-beta-lactamase" evidence="7">
    <location>
        <begin position="518"/>
        <end position="687"/>
    </location>
</feature>
<keyword evidence="2" id="KW-1003">Cell membrane</keyword>
<evidence type="ECO:0000256" key="6">
    <source>
        <dbReference type="SAM" id="Phobius"/>
    </source>
</evidence>
<feature type="transmembrane region" description="Helical" evidence="6">
    <location>
        <begin position="463"/>
        <end position="479"/>
    </location>
</feature>
<dbReference type="Pfam" id="PF13567">
    <property type="entry name" value="DUF4131"/>
    <property type="match status" value="1"/>
</dbReference>
<dbReference type="Gene3D" id="3.60.15.10">
    <property type="entry name" value="Ribonuclease Z/Hydroxyacylglutathione hydrolase-like"/>
    <property type="match status" value="1"/>
</dbReference>
<dbReference type="InterPro" id="IPR004797">
    <property type="entry name" value="Competence_ComEC/Rec2"/>
</dbReference>
<evidence type="ECO:0000256" key="4">
    <source>
        <dbReference type="ARBA" id="ARBA00022989"/>
    </source>
</evidence>
<dbReference type="Pfam" id="PF03772">
    <property type="entry name" value="Competence"/>
    <property type="match status" value="1"/>
</dbReference>
<dbReference type="Proteomes" id="UP001482231">
    <property type="component" value="Unassembled WGS sequence"/>
</dbReference>
<evidence type="ECO:0000313" key="9">
    <source>
        <dbReference type="Proteomes" id="UP001482231"/>
    </source>
</evidence>
<dbReference type="NCBIfam" id="TIGR00361">
    <property type="entry name" value="ComEC_Rec2"/>
    <property type="match status" value="1"/>
</dbReference>
<feature type="transmembrane region" description="Helical" evidence="6">
    <location>
        <begin position="406"/>
        <end position="430"/>
    </location>
</feature>
<keyword evidence="3 6" id="KW-0812">Transmembrane</keyword>
<feature type="transmembrane region" description="Helical" evidence="6">
    <location>
        <begin position="437"/>
        <end position="457"/>
    </location>
</feature>
<evidence type="ECO:0000259" key="7">
    <source>
        <dbReference type="SMART" id="SM00849"/>
    </source>
</evidence>
<dbReference type="InterPro" id="IPR004477">
    <property type="entry name" value="ComEC_N"/>
</dbReference>
<dbReference type="InterPro" id="IPR001279">
    <property type="entry name" value="Metallo-B-lactamas"/>
</dbReference>
<dbReference type="Pfam" id="PF00753">
    <property type="entry name" value="Lactamase_B"/>
    <property type="match status" value="1"/>
</dbReference>
<proteinExistence type="predicted"/>
<comment type="caution">
    <text evidence="8">The sequence shown here is derived from an EMBL/GenBank/DDBJ whole genome shotgun (WGS) entry which is preliminary data.</text>
</comment>
<dbReference type="InterPro" id="IPR036866">
    <property type="entry name" value="RibonucZ/Hydroxyglut_hydro"/>
</dbReference>
<dbReference type="NCBIfam" id="TIGR00360">
    <property type="entry name" value="ComEC_N-term"/>
    <property type="match status" value="1"/>
</dbReference>
<sequence>MQQQALLPSWTAALWIVPAVVAGLALLPHSRLLAWIMLLAAAFAAGYSYAGWRAALRLADTLPPAWEGRDIQVVGVVAGLPQVSERGLRFAFDVEQVLTPGAQVPHGIQLFWFRRGEEAEEGAHLDPARLRAGERWQFRVRLKRPHGTANPYGFDYEYYLLERGIRATGYVRKDPENFRIDSLVIRPAYLVERARDHIARQMREALAGAPYAGVLIALAIGDQGSIPQDQWRVFTRTGINHLVAISGLHVTLFSGLVFALVQWGWRRSARLTQLWPAKKVALIGGVTAAFAYALLTGFAVPAQRTFYMVVAAALAVWRDRYTSPSRVLAFALAVVVLLDPWAIKAAGFWLSFGAVALIFYVASHRLARPGRLLEAAQVQWAVTVGLIPPLMVLFQQTSLVSPLANAWAIPLVSFLVVPLVLIGAFLGLAAPLHLAHALFALGMLPLAWLAALPAAVWQQHAPPLWTALVASLGAAWLLAPRGFPGRWAGACAFLPLFLLAPPPLPTGVVEATVLDVGQGLAVVLRTREHALLFDAGPRFDSDVDSGSRIVLPYLRAMGVRRLDGLVVSHADNDHAGSAGAVLDGVPVGWFMASLPAEDPLRLRRTDAQPCRAGTQWRWDGVDFRLLHPSAQALATYRKANDRGCVLQVEAAGRRLIIAADIEARAERELVSRLGRTLASDVLVVPHHGSRTSSSVEFIASVAPDWAVFTVGYRNRFGHPKAEVVERYRLFGSRLLRSDESGAVIFRLGPSGIDVAEERKVHPRYWRSGATETELISSSGTGS</sequence>
<dbReference type="InterPro" id="IPR025405">
    <property type="entry name" value="DUF4131"/>
</dbReference>
<feature type="transmembrane region" description="Helical" evidence="6">
    <location>
        <begin position="372"/>
        <end position="394"/>
    </location>
</feature>
<reference evidence="8 9" key="1">
    <citation type="submission" date="2024-02" db="EMBL/GenBank/DDBJ databases">
        <title>New thermophilic sulfur-oxidizing bacteria from a hot springs of the Uzon caldera (Kamchatka, Russia).</title>
        <authorList>
            <person name="Dukat A.M."/>
            <person name="Elcheninov A.G."/>
            <person name="Frolov E.N."/>
        </authorList>
    </citation>
    <scope>NUCLEOTIDE SEQUENCE [LARGE SCALE GENOMIC DNA]</scope>
    <source>
        <strain evidence="8 9">AK1</strain>
    </source>
</reference>
<comment type="subcellular location">
    <subcellularLocation>
        <location evidence="1">Cell membrane</location>
        <topology evidence="1">Multi-pass membrane protein</topology>
    </subcellularLocation>
</comment>
<dbReference type="InterPro" id="IPR035681">
    <property type="entry name" value="ComA-like_MBL"/>
</dbReference>
<evidence type="ECO:0000256" key="2">
    <source>
        <dbReference type="ARBA" id="ARBA00022475"/>
    </source>
</evidence>
<dbReference type="SUPFAM" id="SSF56281">
    <property type="entry name" value="Metallo-hydrolase/oxidoreductase"/>
    <property type="match status" value="1"/>
</dbReference>
<name>A0ABV0EEI5_9BURK</name>
<protein>
    <submittedName>
        <fullName evidence="8">DNA internalization-related competence protein ComEC/Rec2</fullName>
    </submittedName>
</protein>
<feature type="transmembrane region" description="Helical" evidence="6">
    <location>
        <begin position="7"/>
        <end position="26"/>
    </location>
</feature>
<dbReference type="PANTHER" id="PTHR30619">
    <property type="entry name" value="DNA INTERNALIZATION/COMPETENCE PROTEIN COMEC/REC2"/>
    <property type="match status" value="1"/>
</dbReference>
<evidence type="ECO:0000313" key="8">
    <source>
        <dbReference type="EMBL" id="MEO1767061.1"/>
    </source>
</evidence>
<keyword evidence="9" id="KW-1185">Reference proteome</keyword>
<keyword evidence="4 6" id="KW-1133">Transmembrane helix</keyword>
<dbReference type="CDD" id="cd07731">
    <property type="entry name" value="ComA-like_MBL-fold"/>
    <property type="match status" value="1"/>
</dbReference>